<feature type="transmembrane region" description="Helical" evidence="8">
    <location>
        <begin position="159"/>
        <end position="191"/>
    </location>
</feature>
<name>A0ABP0GC16_CLALP</name>
<dbReference type="PANTHER" id="PTHR10844:SF32">
    <property type="entry name" value="CAVEOLIN-3-LIKE"/>
    <property type="match status" value="1"/>
</dbReference>
<evidence type="ECO:0000256" key="4">
    <source>
        <dbReference type="ARBA" id="ARBA00023034"/>
    </source>
</evidence>
<comment type="similarity">
    <text evidence="2 6">Belongs to the caveolin family.</text>
</comment>
<dbReference type="PANTHER" id="PTHR10844">
    <property type="entry name" value="CAVEOLIN"/>
    <property type="match status" value="1"/>
</dbReference>
<proteinExistence type="inferred from homology"/>
<keyword evidence="10" id="KW-1185">Reference proteome</keyword>
<protein>
    <recommendedName>
        <fullName evidence="6">Caveolin</fullName>
    </recommendedName>
</protein>
<reference evidence="9 10" key="1">
    <citation type="submission" date="2024-02" db="EMBL/GenBank/DDBJ databases">
        <authorList>
            <person name="Daric V."/>
            <person name="Darras S."/>
        </authorList>
    </citation>
    <scope>NUCLEOTIDE SEQUENCE [LARGE SCALE GENOMIC DNA]</scope>
</reference>
<accession>A0ABP0GC16</accession>
<gene>
    <name evidence="9" type="ORF">CVLEPA_LOCUS21340</name>
</gene>
<dbReference type="InterPro" id="IPR001612">
    <property type="entry name" value="Caveolin"/>
</dbReference>
<evidence type="ECO:0000256" key="3">
    <source>
        <dbReference type="ARBA" id="ARBA00022475"/>
    </source>
</evidence>
<keyword evidence="5 6" id="KW-0472">Membrane</keyword>
<evidence type="ECO:0000313" key="9">
    <source>
        <dbReference type="EMBL" id="CAK8689321.1"/>
    </source>
</evidence>
<dbReference type="Pfam" id="PF01146">
    <property type="entry name" value="Caveolin"/>
    <property type="match status" value="1"/>
</dbReference>
<feature type="compositionally biased region" description="Basic and acidic residues" evidence="7">
    <location>
        <begin position="1"/>
        <end position="12"/>
    </location>
</feature>
<evidence type="ECO:0000256" key="6">
    <source>
        <dbReference type="RuleBase" id="RU000680"/>
    </source>
</evidence>
<keyword evidence="4 6" id="KW-0333">Golgi apparatus</keyword>
<keyword evidence="3 6" id="KW-1003">Cell membrane</keyword>
<comment type="caution">
    <text evidence="9">The sequence shown here is derived from an EMBL/GenBank/DDBJ whole genome shotgun (WGS) entry which is preliminary data.</text>
</comment>
<feature type="region of interest" description="Disordered" evidence="7">
    <location>
        <begin position="1"/>
        <end position="69"/>
    </location>
</feature>
<comment type="subcellular location">
    <subcellularLocation>
        <location evidence="1 6">Cell membrane</location>
        <topology evidence="1 6">Peripheral membrane protein</topology>
    </subcellularLocation>
    <subcellularLocation>
        <location evidence="6">Golgi apparatus membrane</location>
        <topology evidence="6">Peripheral membrane protein</topology>
    </subcellularLocation>
    <subcellularLocation>
        <location evidence="6">Membrane</location>
        <location evidence="6">Caveola</location>
        <topology evidence="6">Peripheral membrane protein</topology>
    </subcellularLocation>
</comment>
<dbReference type="EMBL" id="CAWYQH010000108">
    <property type="protein sequence ID" value="CAK8689321.1"/>
    <property type="molecule type" value="Genomic_DNA"/>
</dbReference>
<evidence type="ECO:0000313" key="10">
    <source>
        <dbReference type="Proteomes" id="UP001642483"/>
    </source>
</evidence>
<feature type="compositionally biased region" description="Basic and acidic residues" evidence="7">
    <location>
        <begin position="37"/>
        <end position="55"/>
    </location>
</feature>
<keyword evidence="8" id="KW-1133">Transmembrane helix</keyword>
<organism evidence="9 10">
    <name type="scientific">Clavelina lepadiformis</name>
    <name type="common">Light-bulb sea squirt</name>
    <name type="synonym">Ascidia lepadiformis</name>
    <dbReference type="NCBI Taxonomy" id="159417"/>
    <lineage>
        <taxon>Eukaryota</taxon>
        <taxon>Metazoa</taxon>
        <taxon>Chordata</taxon>
        <taxon>Tunicata</taxon>
        <taxon>Ascidiacea</taxon>
        <taxon>Aplousobranchia</taxon>
        <taxon>Clavelinidae</taxon>
        <taxon>Clavelina</taxon>
    </lineage>
</organism>
<keyword evidence="8" id="KW-0812">Transmembrane</keyword>
<evidence type="ECO:0000256" key="2">
    <source>
        <dbReference type="ARBA" id="ARBA00010988"/>
    </source>
</evidence>
<evidence type="ECO:0000256" key="1">
    <source>
        <dbReference type="ARBA" id="ARBA00004202"/>
    </source>
</evidence>
<evidence type="ECO:0000256" key="5">
    <source>
        <dbReference type="ARBA" id="ARBA00023136"/>
    </source>
</evidence>
<sequence>MADNTSDKKPEDFATQQEQEGQGESKDAFRQGSVTPQERHQEPEDRFSSENEIERAAPPQEDEESVKVPIDEIGMESVDLASETVEQPPTTEQPKKKRFNFKKKNTKRFGLDYGNRDPENLQQAVKVNFADIIAEPSGAHSFNTIWGTSYKVYSVTKFWIYRIMTVLCGVPCALFWGIYFSCLAFLSIWWIMPCIRAIAIKMNFVSKLWSIAIRTFLDPVFESFGLILSRIRVMLTLRRD</sequence>
<evidence type="ECO:0000256" key="7">
    <source>
        <dbReference type="SAM" id="MobiDB-lite"/>
    </source>
</evidence>
<evidence type="ECO:0000256" key="8">
    <source>
        <dbReference type="SAM" id="Phobius"/>
    </source>
</evidence>
<dbReference type="Proteomes" id="UP001642483">
    <property type="component" value="Unassembled WGS sequence"/>
</dbReference>
<comment type="function">
    <text evidence="6">May act as a scaffolding protein within caveolar membranes. Interacts directly with G-protein alpha subunits and can functionally regulate their activity.</text>
</comment>